<dbReference type="SUPFAM" id="SSF53448">
    <property type="entry name" value="Nucleotide-diphospho-sugar transferases"/>
    <property type="match status" value="1"/>
</dbReference>
<evidence type="ECO:0000313" key="4">
    <source>
        <dbReference type="Proteomes" id="UP000192042"/>
    </source>
</evidence>
<sequence>MSRVSSEFVAVIPAYNEAFTIREVAARTLEYVSRVIIVDDGSSDHTATVCQDLPVVVLRHRHNRGKAAALWHGMQQAMEQHATAIITLDGDGQHDANDIPALIAMHRRDPLAVVIGSRLHDPRRIPPKRYAANRMANFWISWAAGQPIGDSQSGFRIYPSSVLRTAGIRCDHETGFVFESEILIEAGRLGTPIRSVPISVEYGRHLRDSHFRQGRDIGQITRMVAGKLLSRRMDVSGLVRSFKAPHAMPPRRACPQVAKGNDRRAIRRRILFIAESVTLAHIARTVALARTLNPRRYDVHLACDRRYLSVFGRLPFPVHSIHSISSAQFHRRLIEADPLYTEEELRGYVKEDLRLLARLGPDVVVGDFRLSLSASARVVGIPYLSIANAYWSPYARPRFVVPDVEIVDRFGVRLGQGLFNLLRPIVFAHHATALNRIRRDYGLPAIRYDLSSSFTDGDKTLYADLPELVPTFKRPSHHHYLGPILWSYDSAPDWWDDVPKDRPLAYVSLGSSGKGELLPGVLTMLARLGVNAMVSTAGHPTPASVPGQVWVGEYLPGLEAARRANIVICNGGSTTVYQALAAGVPVIGLPYNLDQYLMMDYVQEFGVGEYVRSGQASIDAMERAATTILSDVSYERKAQSLKESVQAHRCDKRFLQIVESLFGSQADEIKTRHRTLERLETVPH</sequence>
<feature type="domain" description="Glycosyltransferase 2-like" evidence="1">
    <location>
        <begin position="11"/>
        <end position="133"/>
    </location>
</feature>
<keyword evidence="3" id="KW-0328">Glycosyltransferase</keyword>
<dbReference type="InterPro" id="IPR001173">
    <property type="entry name" value="Glyco_trans_2-like"/>
</dbReference>
<dbReference type="STRING" id="1325564.NSJP_0656"/>
<dbReference type="OrthoDB" id="9804335at2"/>
<dbReference type="GO" id="GO:0016757">
    <property type="term" value="F:glycosyltransferase activity"/>
    <property type="evidence" value="ECO:0007669"/>
    <property type="project" value="UniProtKB-KW"/>
</dbReference>
<dbReference type="CDD" id="cd04179">
    <property type="entry name" value="DPM_DPG-synthase_like"/>
    <property type="match status" value="1"/>
</dbReference>
<dbReference type="EMBL" id="LT828648">
    <property type="protein sequence ID" value="SLM46828.1"/>
    <property type="molecule type" value="Genomic_DNA"/>
</dbReference>
<dbReference type="InterPro" id="IPR029044">
    <property type="entry name" value="Nucleotide-diphossugar_trans"/>
</dbReference>
<dbReference type="Pfam" id="PF06722">
    <property type="entry name" value="EryCIII-like_C"/>
    <property type="match status" value="1"/>
</dbReference>
<keyword evidence="3" id="KW-0808">Transferase</keyword>
<accession>A0A1W1I1E6</accession>
<dbReference type="PANTHER" id="PTHR10859">
    <property type="entry name" value="GLYCOSYL TRANSFERASE"/>
    <property type="match status" value="1"/>
</dbReference>
<reference evidence="3 4" key="1">
    <citation type="submission" date="2017-03" db="EMBL/GenBank/DDBJ databases">
        <authorList>
            <person name="Afonso C.L."/>
            <person name="Miller P.J."/>
            <person name="Scott M.A."/>
            <person name="Spackman E."/>
            <person name="Goraichik I."/>
            <person name="Dimitrov K.M."/>
            <person name="Suarez D.L."/>
            <person name="Swayne D.E."/>
        </authorList>
    </citation>
    <scope>NUCLEOTIDE SEQUENCE [LARGE SCALE GENOMIC DNA]</scope>
    <source>
        <strain evidence="3">Genome sequencing of Nitrospira japonica strain NJ11</strain>
    </source>
</reference>
<dbReference type="AlphaFoldDB" id="A0A1W1I1E6"/>
<dbReference type="PANTHER" id="PTHR10859:SF91">
    <property type="entry name" value="DOLICHYL-PHOSPHATE BETA-GLUCOSYLTRANSFERASE"/>
    <property type="match status" value="1"/>
</dbReference>
<dbReference type="InterPro" id="IPR010610">
    <property type="entry name" value="EryCIII-like_C"/>
</dbReference>
<dbReference type="Gene3D" id="3.40.50.2000">
    <property type="entry name" value="Glycogen Phosphorylase B"/>
    <property type="match status" value="2"/>
</dbReference>
<keyword evidence="4" id="KW-1185">Reference proteome</keyword>
<proteinExistence type="predicted"/>
<feature type="domain" description="Erythromycin biosynthesis protein CIII-like C-terminal" evidence="2">
    <location>
        <begin position="538"/>
        <end position="658"/>
    </location>
</feature>
<dbReference type="Pfam" id="PF00535">
    <property type="entry name" value="Glycos_transf_2"/>
    <property type="match status" value="1"/>
</dbReference>
<dbReference type="Proteomes" id="UP000192042">
    <property type="component" value="Chromosome I"/>
</dbReference>
<dbReference type="EC" id="2.4.1.-" evidence="3"/>
<dbReference type="GO" id="GO:0006487">
    <property type="term" value="P:protein N-linked glycosylation"/>
    <property type="evidence" value="ECO:0007669"/>
    <property type="project" value="TreeGrafter"/>
</dbReference>
<dbReference type="SUPFAM" id="SSF53756">
    <property type="entry name" value="UDP-Glycosyltransferase/glycogen phosphorylase"/>
    <property type="match status" value="1"/>
</dbReference>
<gene>
    <name evidence="3" type="ORF">NSJP_0656</name>
</gene>
<protein>
    <submittedName>
        <fullName evidence="3">PGL/p-HBAD biosynthesis glycosyltransferase MRA_2985 (Modular protein)</fullName>
        <ecNumber evidence="3">2.4.1.-</ecNumber>
    </submittedName>
</protein>
<evidence type="ECO:0000259" key="2">
    <source>
        <dbReference type="Pfam" id="PF06722"/>
    </source>
</evidence>
<dbReference type="KEGG" id="nja:NSJP_0656"/>
<evidence type="ECO:0000313" key="3">
    <source>
        <dbReference type="EMBL" id="SLM46828.1"/>
    </source>
</evidence>
<evidence type="ECO:0000259" key="1">
    <source>
        <dbReference type="Pfam" id="PF00535"/>
    </source>
</evidence>
<name>A0A1W1I1E6_9BACT</name>
<dbReference type="Gene3D" id="3.90.550.10">
    <property type="entry name" value="Spore Coat Polysaccharide Biosynthesis Protein SpsA, Chain A"/>
    <property type="match status" value="1"/>
</dbReference>
<organism evidence="3 4">
    <name type="scientific">Nitrospira japonica</name>
    <dbReference type="NCBI Taxonomy" id="1325564"/>
    <lineage>
        <taxon>Bacteria</taxon>
        <taxon>Pseudomonadati</taxon>
        <taxon>Nitrospirota</taxon>
        <taxon>Nitrospiria</taxon>
        <taxon>Nitrospirales</taxon>
        <taxon>Nitrospiraceae</taxon>
        <taxon>Nitrospira</taxon>
    </lineage>
</organism>